<dbReference type="EMBL" id="VPFL01000003">
    <property type="protein sequence ID" value="TXF13035.1"/>
    <property type="molecule type" value="Genomic_DNA"/>
</dbReference>
<name>A0A5C7F025_9PROT</name>
<feature type="modified residue" description="N6-(pyridoxal phosphate)lysine" evidence="4">
    <location>
        <position position="195"/>
    </location>
</feature>
<dbReference type="GO" id="GO:0019343">
    <property type="term" value="P:cysteine biosynthetic process via cystathionine"/>
    <property type="evidence" value="ECO:0007669"/>
    <property type="project" value="TreeGrafter"/>
</dbReference>
<comment type="cofactor">
    <cofactor evidence="1 5">
        <name>pyridoxal 5'-phosphate</name>
        <dbReference type="ChEBI" id="CHEBI:597326"/>
    </cofactor>
</comment>
<evidence type="ECO:0000313" key="6">
    <source>
        <dbReference type="EMBL" id="TXF13035.1"/>
    </source>
</evidence>
<dbReference type="GO" id="GO:0004123">
    <property type="term" value="F:cystathionine gamma-lyase activity"/>
    <property type="evidence" value="ECO:0007669"/>
    <property type="project" value="TreeGrafter"/>
</dbReference>
<dbReference type="AlphaFoldDB" id="A0A5C7F025"/>
<dbReference type="RefSeq" id="WP_147798679.1">
    <property type="nucleotide sequence ID" value="NZ_VPFL01000003.1"/>
</dbReference>
<dbReference type="InterPro" id="IPR015422">
    <property type="entry name" value="PyrdxlP-dep_Trfase_small"/>
</dbReference>
<proteinExistence type="inferred from homology"/>
<dbReference type="GO" id="GO:0003962">
    <property type="term" value="F:cystathionine gamma-synthase activity"/>
    <property type="evidence" value="ECO:0007669"/>
    <property type="project" value="TreeGrafter"/>
</dbReference>
<dbReference type="GO" id="GO:0030170">
    <property type="term" value="F:pyridoxal phosphate binding"/>
    <property type="evidence" value="ECO:0007669"/>
    <property type="project" value="InterPro"/>
</dbReference>
<evidence type="ECO:0000256" key="3">
    <source>
        <dbReference type="ARBA" id="ARBA00022898"/>
    </source>
</evidence>
<dbReference type="PIRSF" id="PIRSF001434">
    <property type="entry name" value="CGS"/>
    <property type="match status" value="1"/>
</dbReference>
<keyword evidence="7" id="KW-1185">Reference proteome</keyword>
<dbReference type="SUPFAM" id="SSF53383">
    <property type="entry name" value="PLP-dependent transferases"/>
    <property type="match status" value="1"/>
</dbReference>
<dbReference type="PANTHER" id="PTHR11808">
    <property type="entry name" value="TRANS-SULFURATION ENZYME FAMILY MEMBER"/>
    <property type="match status" value="1"/>
</dbReference>
<accession>A0A5C7F025</accession>
<keyword evidence="3 4" id="KW-0663">Pyridoxal phosphate</keyword>
<reference evidence="6 7" key="1">
    <citation type="submission" date="2019-08" db="EMBL/GenBank/DDBJ databases">
        <title>Pelomicrobium methylotrophicum gen. nov., sp. nov. a moderately thermophilic, facultatively anaerobic, lithoautotrophic and methylotrophic bacterium isolated from a terrestrial mud volcano.</title>
        <authorList>
            <person name="Slobodkina G.B."/>
            <person name="Merkel A.Y."/>
            <person name="Slobodkin A.I."/>
        </authorList>
    </citation>
    <scope>NUCLEOTIDE SEQUENCE [LARGE SCALE GENOMIC DNA]</scope>
    <source>
        <strain evidence="6 7">SM250</strain>
    </source>
</reference>
<dbReference type="CDD" id="cd00614">
    <property type="entry name" value="CGS_like"/>
    <property type="match status" value="1"/>
</dbReference>
<keyword evidence="6" id="KW-0808">Transferase</keyword>
<dbReference type="InterPro" id="IPR015421">
    <property type="entry name" value="PyrdxlP-dep_Trfase_major"/>
</dbReference>
<evidence type="ECO:0000256" key="4">
    <source>
        <dbReference type="PIRSR" id="PIRSR001434-2"/>
    </source>
</evidence>
<comment type="caution">
    <text evidence="6">The sequence shown here is derived from an EMBL/GenBank/DDBJ whole genome shotgun (WGS) entry which is preliminary data.</text>
</comment>
<dbReference type="GO" id="GO:0019346">
    <property type="term" value="P:transsulfuration"/>
    <property type="evidence" value="ECO:0007669"/>
    <property type="project" value="InterPro"/>
</dbReference>
<evidence type="ECO:0000256" key="5">
    <source>
        <dbReference type="RuleBase" id="RU362118"/>
    </source>
</evidence>
<dbReference type="PANTHER" id="PTHR11808:SF75">
    <property type="entry name" value="CYSTATHIONINE GAMMA-SYNTHASE"/>
    <property type="match status" value="1"/>
</dbReference>
<dbReference type="GO" id="GO:0005737">
    <property type="term" value="C:cytoplasm"/>
    <property type="evidence" value="ECO:0007669"/>
    <property type="project" value="TreeGrafter"/>
</dbReference>
<evidence type="ECO:0000256" key="1">
    <source>
        <dbReference type="ARBA" id="ARBA00001933"/>
    </source>
</evidence>
<dbReference type="Proteomes" id="UP000321201">
    <property type="component" value="Unassembled WGS sequence"/>
</dbReference>
<dbReference type="InParanoid" id="A0A5C7F025"/>
<protein>
    <submittedName>
        <fullName evidence="6">PLP-dependent transferase</fullName>
    </submittedName>
</protein>
<dbReference type="Gene3D" id="3.90.1150.10">
    <property type="entry name" value="Aspartate Aminotransferase, domain 1"/>
    <property type="match status" value="1"/>
</dbReference>
<evidence type="ECO:0000313" key="7">
    <source>
        <dbReference type="Proteomes" id="UP000321201"/>
    </source>
</evidence>
<dbReference type="FunFam" id="3.40.640.10:FF:000009">
    <property type="entry name" value="Cystathionine gamma-synthase homolog"/>
    <property type="match status" value="1"/>
</dbReference>
<dbReference type="FunCoup" id="A0A5C7F025">
    <property type="interactions" value="497"/>
</dbReference>
<dbReference type="Gene3D" id="3.40.640.10">
    <property type="entry name" value="Type I PLP-dependent aspartate aminotransferase-like (Major domain)"/>
    <property type="match status" value="1"/>
</dbReference>
<dbReference type="InterPro" id="IPR015424">
    <property type="entry name" value="PyrdxlP-dep_Trfase"/>
</dbReference>
<evidence type="ECO:0000256" key="2">
    <source>
        <dbReference type="ARBA" id="ARBA00009077"/>
    </source>
</evidence>
<dbReference type="Pfam" id="PF01053">
    <property type="entry name" value="Cys_Met_Meta_PP"/>
    <property type="match status" value="1"/>
</dbReference>
<dbReference type="OrthoDB" id="5288458at2"/>
<sequence length="378" mass="40795">MDPVTRLVHAGQDIDRAYRSITPPIYQTSTFRFEDVGATSGYEYTRLGNPTRHALEALLAELEGGAGAVAAASGMAAISIALAVFEAGAHLLCTRDCYGGTYRLLHHLQRQGKLEVTFLDLTDANAREQAVKPTTRAVWVETPSNPLLRVTDLAELTAFAHARGLIVIADNTFLSPLLQRPMDFGVDLVVHSTTKYLNGHADVVGGAVVARTEELHRAIQFAAKAGGAVQAPFDAWLVLRGMKTLHLRMAAHEANARAVAEFLARHPQVEHVHYPGLESHPGHALARRQQRGFGGMVSFTVRGGLAEARKVLQRARVFALAESLGGVESLIGHPATMSHAAMPPEYRQAAGIDDHLLRLSVGIEAKEDLIADLEQALA</sequence>
<comment type="similarity">
    <text evidence="2 5">Belongs to the trans-sulfuration enzymes family.</text>
</comment>
<dbReference type="FunFam" id="3.90.1150.10:FF:000008">
    <property type="entry name" value="Cystathionine gamma-synthase"/>
    <property type="match status" value="1"/>
</dbReference>
<dbReference type="InterPro" id="IPR000277">
    <property type="entry name" value="Cys/Met-Metab_PyrdxlP-dep_enz"/>
</dbReference>
<organism evidence="6 7">
    <name type="scientific">Pelomicrobium methylotrophicum</name>
    <dbReference type="NCBI Taxonomy" id="2602750"/>
    <lineage>
        <taxon>Bacteria</taxon>
        <taxon>Pseudomonadati</taxon>
        <taxon>Pseudomonadota</taxon>
        <taxon>Hydrogenophilia</taxon>
        <taxon>Hydrogenophilia incertae sedis</taxon>
        <taxon>Pelomicrobium</taxon>
    </lineage>
</organism>
<gene>
    <name evidence="6" type="ORF">FR698_02865</name>
</gene>